<evidence type="ECO:0000256" key="3">
    <source>
        <dbReference type="ARBA" id="ARBA00023274"/>
    </source>
</evidence>
<reference evidence="5" key="1">
    <citation type="submission" date="2022-07" db="EMBL/GenBank/DDBJ databases">
        <title>The genome of Lyophyllum shimeji provides insight into the initial evolution of ectomycorrhizal fungal genome.</title>
        <authorList>
            <person name="Kobayashi Y."/>
            <person name="Shibata T."/>
            <person name="Hirakawa H."/>
            <person name="Shigenobu S."/>
            <person name="Nishiyama T."/>
            <person name="Yamada A."/>
            <person name="Hasebe M."/>
            <person name="Kawaguchi M."/>
        </authorList>
    </citation>
    <scope>NUCLEOTIDE SEQUENCE</scope>
    <source>
        <strain evidence="5">AT787</strain>
    </source>
</reference>
<comment type="similarity">
    <text evidence="1">Belongs to the bacterial ribosomal protein bS16 family.</text>
</comment>
<keyword evidence="3" id="KW-0687">Ribonucleoprotein</keyword>
<evidence type="ECO:0000313" key="5">
    <source>
        <dbReference type="EMBL" id="GLB36068.1"/>
    </source>
</evidence>
<keyword evidence="2 5" id="KW-0689">Ribosomal protein</keyword>
<proteinExistence type="inferred from homology"/>
<evidence type="ECO:0000256" key="4">
    <source>
        <dbReference type="SAM" id="MobiDB-lite"/>
    </source>
</evidence>
<dbReference type="Pfam" id="PF00886">
    <property type="entry name" value="Ribosomal_S16"/>
    <property type="match status" value="1"/>
</dbReference>
<dbReference type="GO" id="GO:0003735">
    <property type="term" value="F:structural constituent of ribosome"/>
    <property type="evidence" value="ECO:0007669"/>
    <property type="project" value="InterPro"/>
</dbReference>
<evidence type="ECO:0000256" key="1">
    <source>
        <dbReference type="ARBA" id="ARBA00006668"/>
    </source>
</evidence>
<dbReference type="NCBIfam" id="TIGR00002">
    <property type="entry name" value="S16"/>
    <property type="match status" value="1"/>
</dbReference>
<keyword evidence="6" id="KW-1185">Reference proteome</keyword>
<dbReference type="GO" id="GO:0032543">
    <property type="term" value="P:mitochondrial translation"/>
    <property type="evidence" value="ECO:0007669"/>
    <property type="project" value="TreeGrafter"/>
</dbReference>
<name>A0A9P3UJX4_LYOSH</name>
<dbReference type="OrthoDB" id="407221at2759"/>
<dbReference type="Gene3D" id="3.30.1320.10">
    <property type="match status" value="1"/>
</dbReference>
<dbReference type="EMBL" id="BRPK01000003">
    <property type="protein sequence ID" value="GLB36068.1"/>
    <property type="molecule type" value="Genomic_DNA"/>
</dbReference>
<accession>A0A9P3UJX4</accession>
<evidence type="ECO:0000256" key="2">
    <source>
        <dbReference type="ARBA" id="ARBA00022980"/>
    </source>
</evidence>
<comment type="caution">
    <text evidence="5">The sequence shown here is derived from an EMBL/GenBank/DDBJ whole genome shotgun (WGS) entry which is preliminary data.</text>
</comment>
<evidence type="ECO:0000313" key="6">
    <source>
        <dbReference type="Proteomes" id="UP001063166"/>
    </source>
</evidence>
<protein>
    <submittedName>
        <fullName evidence="5">Ribosomal protein S16</fullName>
    </submittedName>
</protein>
<organism evidence="5 6">
    <name type="scientific">Lyophyllum shimeji</name>
    <name type="common">Hon-shimeji</name>
    <name type="synonym">Tricholoma shimeji</name>
    <dbReference type="NCBI Taxonomy" id="47721"/>
    <lineage>
        <taxon>Eukaryota</taxon>
        <taxon>Fungi</taxon>
        <taxon>Dikarya</taxon>
        <taxon>Basidiomycota</taxon>
        <taxon>Agaricomycotina</taxon>
        <taxon>Agaricomycetes</taxon>
        <taxon>Agaricomycetidae</taxon>
        <taxon>Agaricales</taxon>
        <taxon>Tricholomatineae</taxon>
        <taxon>Lyophyllaceae</taxon>
        <taxon>Lyophyllum</taxon>
    </lineage>
</organism>
<dbReference type="PANTHER" id="PTHR12919:SF20">
    <property type="entry name" value="SMALL RIBOSOMAL SUBUNIT PROTEIN BS16M"/>
    <property type="match status" value="1"/>
</dbReference>
<gene>
    <name evidence="5" type="ORF">LshimejAT787_0303560</name>
</gene>
<dbReference type="PANTHER" id="PTHR12919">
    <property type="entry name" value="30S RIBOSOMAL PROTEIN S16"/>
    <property type="match status" value="1"/>
</dbReference>
<dbReference type="AlphaFoldDB" id="A0A9P3UJX4"/>
<dbReference type="InterPro" id="IPR000307">
    <property type="entry name" value="Ribosomal_bS16"/>
</dbReference>
<dbReference type="InterPro" id="IPR023803">
    <property type="entry name" value="Ribosomal_bS16_dom_sf"/>
</dbReference>
<dbReference type="GO" id="GO:0005763">
    <property type="term" value="C:mitochondrial small ribosomal subunit"/>
    <property type="evidence" value="ECO:0007669"/>
    <property type="project" value="TreeGrafter"/>
</dbReference>
<dbReference type="Proteomes" id="UP001063166">
    <property type="component" value="Unassembled WGS sequence"/>
</dbReference>
<feature type="region of interest" description="Disordered" evidence="4">
    <location>
        <begin position="86"/>
        <end position="136"/>
    </location>
</feature>
<dbReference type="SUPFAM" id="SSF54565">
    <property type="entry name" value="Ribosomal protein S16"/>
    <property type="match status" value="1"/>
</dbReference>
<sequence>MPVRLRFSLHGTRHSRIFHLVAVEQGARRDAKPTELLGIFNRYPSSGQKTIEWSVDRIRYWLKVGAVPTKSVAKLLELGNILKPNSPYHSNATRAPLPPAASDTLGAPETEARQAPIPASAQDRGVADTSPARAAQ</sequence>